<reference evidence="3" key="1">
    <citation type="submission" date="2017-03" db="EMBL/GenBank/DDBJ databases">
        <authorList>
            <person name="Falquet L."/>
            <person name="Falquet L."/>
        </authorList>
    </citation>
    <scope>NUCLEOTIDE SEQUENCE [LARGE SCALE GENOMIC DNA]</scope>
</reference>
<feature type="transmembrane region" description="Helical" evidence="1">
    <location>
        <begin position="40"/>
        <end position="60"/>
    </location>
</feature>
<evidence type="ECO:0000256" key="1">
    <source>
        <dbReference type="SAM" id="Phobius"/>
    </source>
</evidence>
<proteinExistence type="predicted"/>
<accession>A0A1U6JL26</accession>
<protein>
    <submittedName>
        <fullName evidence="2">Uncharacterized protein</fullName>
    </submittedName>
</protein>
<feature type="transmembrane region" description="Helical" evidence="1">
    <location>
        <begin position="6"/>
        <end position="28"/>
    </location>
</feature>
<gene>
    <name evidence="2" type="ORF">CCH01_20210</name>
</gene>
<dbReference type="EMBL" id="LT799839">
    <property type="protein sequence ID" value="SLK20979.1"/>
    <property type="molecule type" value="Genomic_DNA"/>
</dbReference>
<keyword evidence="1" id="KW-0472">Membrane</keyword>
<keyword evidence="1" id="KW-1133">Transmembrane helix</keyword>
<evidence type="ECO:0000313" key="3">
    <source>
        <dbReference type="Proteomes" id="UP000190476"/>
    </source>
</evidence>
<keyword evidence="1" id="KW-0812">Transmembrane</keyword>
<name>A0A1U6JL26_9CLOT</name>
<keyword evidence="3" id="KW-1185">Reference proteome</keyword>
<dbReference type="Proteomes" id="UP000190476">
    <property type="component" value="Chromosome I"/>
</dbReference>
<sequence>MLLMYFYFILVFNLSLILAGLVGSILTLSMLFKKKIHKGYYLLILLIGYCSISVFNSNVIPMLKDVALMKDAKYEAFDGTCENVSIGIDRKISIDGKRFYYADWSFTPKTEENYHMNYLPNSEFIIDLEKNNEI</sequence>
<evidence type="ECO:0000313" key="2">
    <source>
        <dbReference type="EMBL" id="SLK20979.1"/>
    </source>
</evidence>
<organism evidence="2 3">
    <name type="scientific">Clostridium chauvoei JF4335</name>
    <dbReference type="NCBI Taxonomy" id="1351755"/>
    <lineage>
        <taxon>Bacteria</taxon>
        <taxon>Bacillati</taxon>
        <taxon>Bacillota</taxon>
        <taxon>Clostridia</taxon>
        <taxon>Eubacteriales</taxon>
        <taxon>Clostridiaceae</taxon>
        <taxon>Clostridium</taxon>
    </lineage>
</organism>
<dbReference type="AlphaFoldDB" id="A0A1U6JL26"/>